<reference evidence="2" key="1">
    <citation type="journal article" date="2014" name="Front. Microbiol.">
        <title>High frequency of phylogenetically diverse reductive dehalogenase-homologous genes in deep subseafloor sedimentary metagenomes.</title>
        <authorList>
            <person name="Kawai M."/>
            <person name="Futagami T."/>
            <person name="Toyoda A."/>
            <person name="Takaki Y."/>
            <person name="Nishi S."/>
            <person name="Hori S."/>
            <person name="Arai W."/>
            <person name="Tsubouchi T."/>
            <person name="Morono Y."/>
            <person name="Uchiyama I."/>
            <person name="Ito T."/>
            <person name="Fujiyama A."/>
            <person name="Inagaki F."/>
            <person name="Takami H."/>
        </authorList>
    </citation>
    <scope>NUCLEOTIDE SEQUENCE</scope>
    <source>
        <strain evidence="2">Expedition CK06-06</strain>
    </source>
</reference>
<proteinExistence type="predicted"/>
<name>X1MGS4_9ZZZZ</name>
<dbReference type="InterPro" id="IPR039448">
    <property type="entry name" value="Beta_helix"/>
</dbReference>
<feature type="domain" description="Right handed beta helix" evidence="1">
    <location>
        <begin position="200"/>
        <end position="360"/>
    </location>
</feature>
<gene>
    <name evidence="2" type="ORF">S06H3_16590</name>
</gene>
<evidence type="ECO:0000259" key="1">
    <source>
        <dbReference type="Pfam" id="PF13229"/>
    </source>
</evidence>
<dbReference type="Pfam" id="PF13229">
    <property type="entry name" value="Beta_helix"/>
    <property type="match status" value="1"/>
</dbReference>
<feature type="non-terminal residue" evidence="2">
    <location>
        <position position="362"/>
    </location>
</feature>
<comment type="caution">
    <text evidence="2">The sequence shown here is derived from an EMBL/GenBank/DDBJ whole genome shotgun (WGS) entry which is preliminary data.</text>
</comment>
<feature type="non-terminal residue" evidence="2">
    <location>
        <position position="1"/>
    </location>
</feature>
<dbReference type="SUPFAM" id="SSF51126">
    <property type="entry name" value="Pectin lyase-like"/>
    <property type="match status" value="1"/>
</dbReference>
<dbReference type="Gene3D" id="2.160.20.10">
    <property type="entry name" value="Single-stranded right-handed beta-helix, Pectin lyase-like"/>
    <property type="match status" value="1"/>
</dbReference>
<dbReference type="EMBL" id="BARV01008216">
    <property type="protein sequence ID" value="GAI17286.1"/>
    <property type="molecule type" value="Genomic_DNA"/>
</dbReference>
<dbReference type="InterPro" id="IPR006626">
    <property type="entry name" value="PbH1"/>
</dbReference>
<dbReference type="SMART" id="SM00710">
    <property type="entry name" value="PbH1"/>
    <property type="match status" value="6"/>
</dbReference>
<accession>X1MGS4</accession>
<dbReference type="InterPro" id="IPR012334">
    <property type="entry name" value="Pectin_lyas_fold"/>
</dbReference>
<organism evidence="2">
    <name type="scientific">marine sediment metagenome</name>
    <dbReference type="NCBI Taxonomy" id="412755"/>
    <lineage>
        <taxon>unclassified sequences</taxon>
        <taxon>metagenomes</taxon>
        <taxon>ecological metagenomes</taxon>
    </lineage>
</organism>
<evidence type="ECO:0000313" key="2">
    <source>
        <dbReference type="EMBL" id="GAI17286.1"/>
    </source>
</evidence>
<dbReference type="InterPro" id="IPR011050">
    <property type="entry name" value="Pectin_lyase_fold/virulence"/>
</dbReference>
<protein>
    <recommendedName>
        <fullName evidence="1">Right handed beta helix domain-containing protein</fullName>
    </recommendedName>
</protein>
<dbReference type="AlphaFoldDB" id="X1MGS4"/>
<sequence length="362" mass="38005">ESNPQLGNDAILVIESTTGISPYLTEPDTDWGEVDALVGDPGNLEYPLCMIGFDKNGYLGEVYHWADFIGFGIIDTTDDVKLVGLALDCPSNQTVYVDDITINGATYELEGALSGWHVYAGQSIQAAIDVASPGDTINVAAGTYNEAVGIDKKITLQGAGKGSTIISTGAGAGITITVADDSSSKLVIRDLSVEADGSAISVKNLGTLTNLEIIDCDMLGSGSNAFQHRKASLIDGMLVSGTTFKSDLEHGMAFESPISNLIIEDSVISNNGAGAYGMGISFWGATINNILIRNTDMSNNKQLGLVVYAEGNGFIVSGSTITNNDAGCSIELIELPEITGFEIHYSEITGNTRYGLWSISAC</sequence>